<dbReference type="RefSeq" id="WP_089903378.1">
    <property type="nucleotide sequence ID" value="NZ_FOCI01000013.1"/>
</dbReference>
<evidence type="ECO:0000313" key="1">
    <source>
        <dbReference type="EMBL" id="SEN34430.1"/>
    </source>
</evidence>
<dbReference type="EMBL" id="FOCI01000013">
    <property type="protein sequence ID" value="SEN34430.1"/>
    <property type="molecule type" value="Genomic_DNA"/>
</dbReference>
<dbReference type="Proteomes" id="UP000199585">
    <property type="component" value="Unassembled WGS sequence"/>
</dbReference>
<sequence length="101" mass="11366">MTELTTGYERTHAMLDKTREDVRRLHPLLQLLEPDQADITTEFAMRLITLLVEVEERLTEQTAAFMVQTAEMSGLRTQLDGLQSDLAFLMGSDVLGEHGSS</sequence>
<proteinExistence type="predicted"/>
<reference evidence="1 2" key="1">
    <citation type="submission" date="2016-10" db="EMBL/GenBank/DDBJ databases">
        <authorList>
            <person name="de Groot N.N."/>
        </authorList>
    </citation>
    <scope>NUCLEOTIDE SEQUENCE [LARGE SCALE GENOMIC DNA]</scope>
    <source>
        <strain evidence="1 2">DSM 16213</strain>
    </source>
</reference>
<gene>
    <name evidence="1" type="ORF">SAMN04488003_113117</name>
</gene>
<protein>
    <submittedName>
        <fullName evidence="1">Uncharacterized protein</fullName>
    </submittedName>
</protein>
<dbReference type="AlphaFoldDB" id="A0A1H8FS94"/>
<accession>A0A1H8FS94</accession>
<evidence type="ECO:0000313" key="2">
    <source>
        <dbReference type="Proteomes" id="UP000199585"/>
    </source>
</evidence>
<keyword evidence="2" id="KW-1185">Reference proteome</keyword>
<organism evidence="1 2">
    <name type="scientific">Loktanella fryxellensis</name>
    <dbReference type="NCBI Taxonomy" id="245187"/>
    <lineage>
        <taxon>Bacteria</taxon>
        <taxon>Pseudomonadati</taxon>
        <taxon>Pseudomonadota</taxon>
        <taxon>Alphaproteobacteria</taxon>
        <taxon>Rhodobacterales</taxon>
        <taxon>Roseobacteraceae</taxon>
        <taxon>Loktanella</taxon>
    </lineage>
</organism>
<name>A0A1H8FS94_9RHOB</name>
<dbReference type="OrthoDB" id="7868792at2"/>